<feature type="region of interest" description="Disordered" evidence="1">
    <location>
        <begin position="590"/>
        <end position="638"/>
    </location>
</feature>
<name>A0AAE1E9Z4_9GAST</name>
<feature type="compositionally biased region" description="Polar residues" evidence="1">
    <location>
        <begin position="684"/>
        <end position="696"/>
    </location>
</feature>
<dbReference type="AlphaFoldDB" id="A0AAE1E9Z4"/>
<feature type="compositionally biased region" description="Polar residues" evidence="1">
    <location>
        <begin position="342"/>
        <end position="359"/>
    </location>
</feature>
<feature type="compositionally biased region" description="Polar residues" evidence="1">
    <location>
        <begin position="505"/>
        <end position="526"/>
    </location>
</feature>
<feature type="compositionally biased region" description="Low complexity" evidence="1">
    <location>
        <begin position="78"/>
        <end position="101"/>
    </location>
</feature>
<feature type="compositionally biased region" description="Polar residues" evidence="1">
    <location>
        <begin position="622"/>
        <end position="635"/>
    </location>
</feature>
<dbReference type="PANTHER" id="PTHR36696">
    <property type="entry name" value="AGAP012002-PA"/>
    <property type="match status" value="1"/>
</dbReference>
<feature type="region of interest" description="Disordered" evidence="1">
    <location>
        <begin position="140"/>
        <end position="160"/>
    </location>
</feature>
<feature type="compositionally biased region" description="Basic and acidic residues" evidence="1">
    <location>
        <begin position="382"/>
        <end position="392"/>
    </location>
</feature>
<feature type="compositionally biased region" description="Low complexity" evidence="1">
    <location>
        <begin position="475"/>
        <end position="495"/>
    </location>
</feature>
<dbReference type="EMBL" id="JAWDGP010000692">
    <property type="protein sequence ID" value="KAK3798343.1"/>
    <property type="molecule type" value="Genomic_DNA"/>
</dbReference>
<feature type="compositionally biased region" description="Basic and acidic residues" evidence="1">
    <location>
        <begin position="306"/>
        <end position="316"/>
    </location>
</feature>
<evidence type="ECO:0000313" key="3">
    <source>
        <dbReference type="Proteomes" id="UP001283361"/>
    </source>
</evidence>
<feature type="compositionally biased region" description="Basic and acidic residues" evidence="1">
    <location>
        <begin position="600"/>
        <end position="610"/>
    </location>
</feature>
<accession>A0AAE1E9Z4</accession>
<feature type="region of interest" description="Disordered" evidence="1">
    <location>
        <begin position="290"/>
        <end position="404"/>
    </location>
</feature>
<feature type="compositionally biased region" description="Basic and acidic residues" evidence="1">
    <location>
        <begin position="867"/>
        <end position="880"/>
    </location>
</feature>
<dbReference type="Proteomes" id="UP001283361">
    <property type="component" value="Unassembled WGS sequence"/>
</dbReference>
<feature type="compositionally biased region" description="Basic and acidic residues" evidence="1">
    <location>
        <begin position="720"/>
        <end position="739"/>
    </location>
</feature>
<feature type="compositionally biased region" description="Basic and acidic residues" evidence="1">
    <location>
        <begin position="792"/>
        <end position="816"/>
    </location>
</feature>
<feature type="compositionally biased region" description="Polar residues" evidence="1">
    <location>
        <begin position="740"/>
        <end position="751"/>
    </location>
</feature>
<feature type="region of interest" description="Disordered" evidence="1">
    <location>
        <begin position="1"/>
        <end position="117"/>
    </location>
</feature>
<feature type="region of interest" description="Disordered" evidence="1">
    <location>
        <begin position="472"/>
        <end position="526"/>
    </location>
</feature>
<protein>
    <submittedName>
        <fullName evidence="2">Uncharacterized protein</fullName>
    </submittedName>
</protein>
<keyword evidence="3" id="KW-1185">Reference proteome</keyword>
<sequence length="1075" mass="118112">MLSSEVSWLADGYKSKVDKEEVEPSKRNAAPAGQESEIPKQQKYPKPLMTSGQTLVRKSWSARLRPPKKTGVTPSQTRPPATRARSAPSGSSRSRLRPGSAVRKVSQQYDSPSLQPEVPITIKADEDATASNLACLTTTSTASEDDQQQQEQQHPERPLSFQNSSLQSTIDLYTQPLANRNVKNAAFRLYIYHSPAGSKDGMTPSDILSPASRPCSGRMRVARSAARPLGKPRSAWEAENEADNELWYPLNIASNGVHPSPAESETNLADCNLPAFRTSADSDKMLLQNTRRPQSSFSDRAAQGNDRLRHGGDTVKRPVSCDARIRRKERGGSSGGLVQTGRVESTSSVGHSRATSGRRSLSPACHYSPAPIPGRATPTPGSRRDCEEDRWGDGFVEDGDDELRVGSPWLEDPRIGLSVGFEPDPRLLYFDQRHARCLSHSGHSHIGASSSSTQHHTQHPLMMWHSPTAGKVTQSLADSRSLSSSINNAASSGGRPTSRNARRPWSSTAAMTRPSNGQARRYYSSTQRYVDVHRPKTAPSTRKEFQNYGATAQRGYLPHYCNFVRSVNLHARPTTTTTNNIIVTVDDNTDDGYITNTDVSHTEAERDKSRPVKSAPPPLTGPSLTTRAESPSSTGYDPESLLERLQEQGLAGSVTNPDTTGNGSDVGEQIELEDDFRVEEEPESGNSREITTQTPVQGVRVTVSPAPGPRLPIQIPGPDVKQKEGDLDQTDSARSKEDVNASTAIDKLTSSKIKEPMRKPSAPPSGSKAKGRTACAKKEKTFSKEKKRKGKKKEESDKRLDTDDQKTQVQKQKDDVVPEPEAGPSEPITVDAKAPDLPSVDLPDAGGETGKGKRKKSTKKLLTPPKPVEKPKTNVVKDEPSHSFYDFGDIESTKAQLEDMAAASRAAKVPSYLNDRMVLSLQSSRFELPMDMKSLEKMSPAEYLRKHCVISSRRKTLYQKIFQKHRERGGHLHGKTILNKALQEVLVNALKEHHLTELCDILDVEEDTSIDLQLFSGMAALAERILYPDYLTEDTADCTEYHKEKVECADFCALEWKLHGVQISPPVKKILQALG</sequence>
<evidence type="ECO:0000313" key="2">
    <source>
        <dbReference type="EMBL" id="KAK3798343.1"/>
    </source>
</evidence>
<feature type="region of interest" description="Disordered" evidence="1">
    <location>
        <begin position="677"/>
        <end position="880"/>
    </location>
</feature>
<dbReference type="PANTHER" id="PTHR36696:SF1">
    <property type="entry name" value="EF-HAND DOMAIN-CONTAINING PROTEIN"/>
    <property type="match status" value="1"/>
</dbReference>
<evidence type="ECO:0000256" key="1">
    <source>
        <dbReference type="SAM" id="MobiDB-lite"/>
    </source>
</evidence>
<proteinExistence type="predicted"/>
<reference evidence="2" key="1">
    <citation type="journal article" date="2023" name="G3 (Bethesda)">
        <title>A reference genome for the long-term kleptoplast-retaining sea slug Elysia crispata morphotype clarki.</title>
        <authorList>
            <person name="Eastman K.E."/>
            <person name="Pendleton A.L."/>
            <person name="Shaikh M.A."/>
            <person name="Suttiyut T."/>
            <person name="Ogas R."/>
            <person name="Tomko P."/>
            <person name="Gavelis G."/>
            <person name="Widhalm J.R."/>
            <person name="Wisecaver J.H."/>
        </authorList>
    </citation>
    <scope>NUCLEOTIDE SEQUENCE</scope>
    <source>
        <strain evidence="2">ECLA1</strain>
    </source>
</reference>
<feature type="compositionally biased region" description="Polar residues" evidence="1">
    <location>
        <begin position="105"/>
        <end position="114"/>
    </location>
</feature>
<comment type="caution">
    <text evidence="2">The sequence shown here is derived from an EMBL/GenBank/DDBJ whole genome shotgun (WGS) entry which is preliminary data.</text>
</comment>
<feature type="compositionally biased region" description="Basic and acidic residues" evidence="1">
    <location>
        <begin position="13"/>
        <end position="26"/>
    </location>
</feature>
<organism evidence="2 3">
    <name type="scientific">Elysia crispata</name>
    <name type="common">lettuce slug</name>
    <dbReference type="NCBI Taxonomy" id="231223"/>
    <lineage>
        <taxon>Eukaryota</taxon>
        <taxon>Metazoa</taxon>
        <taxon>Spiralia</taxon>
        <taxon>Lophotrochozoa</taxon>
        <taxon>Mollusca</taxon>
        <taxon>Gastropoda</taxon>
        <taxon>Heterobranchia</taxon>
        <taxon>Euthyneura</taxon>
        <taxon>Panpulmonata</taxon>
        <taxon>Sacoglossa</taxon>
        <taxon>Placobranchoidea</taxon>
        <taxon>Plakobranchidae</taxon>
        <taxon>Elysia</taxon>
    </lineage>
</organism>
<gene>
    <name evidence="2" type="ORF">RRG08_063357</name>
</gene>